<feature type="region of interest" description="Disordered" evidence="1">
    <location>
        <begin position="1"/>
        <end position="69"/>
    </location>
</feature>
<dbReference type="EMBL" id="JMCB01000003">
    <property type="protein sequence ID" value="KFE70625.1"/>
    <property type="molecule type" value="Genomic_DNA"/>
</dbReference>
<proteinExistence type="predicted"/>
<evidence type="ECO:0000256" key="1">
    <source>
        <dbReference type="SAM" id="MobiDB-lite"/>
    </source>
</evidence>
<evidence type="ECO:0000313" key="2">
    <source>
        <dbReference type="EMBL" id="KFE70625.1"/>
    </source>
</evidence>
<comment type="caution">
    <text evidence="2">The sequence shown here is derived from an EMBL/GenBank/DDBJ whole genome shotgun (WGS) entry which is preliminary data.</text>
</comment>
<gene>
    <name evidence="2" type="ORF">DB31_5667</name>
</gene>
<protein>
    <submittedName>
        <fullName evidence="2">Uncharacterized protein</fullName>
    </submittedName>
</protein>
<evidence type="ECO:0000313" key="3">
    <source>
        <dbReference type="Proteomes" id="UP000028725"/>
    </source>
</evidence>
<feature type="compositionally biased region" description="Low complexity" evidence="1">
    <location>
        <begin position="1"/>
        <end position="13"/>
    </location>
</feature>
<reference evidence="2 3" key="1">
    <citation type="submission" date="2014-04" db="EMBL/GenBank/DDBJ databases">
        <title>Genome assembly of Hyalangium minutum DSM 14724.</title>
        <authorList>
            <person name="Sharma G."/>
            <person name="Subramanian S."/>
        </authorList>
    </citation>
    <scope>NUCLEOTIDE SEQUENCE [LARGE SCALE GENOMIC DNA]</scope>
    <source>
        <strain evidence="2 3">DSM 14724</strain>
    </source>
</reference>
<name>A0A085WSG2_9BACT</name>
<accession>A0A085WSG2</accession>
<dbReference type="Proteomes" id="UP000028725">
    <property type="component" value="Unassembled WGS sequence"/>
</dbReference>
<keyword evidence="3" id="KW-1185">Reference proteome</keyword>
<dbReference type="AlphaFoldDB" id="A0A085WSG2"/>
<organism evidence="2 3">
    <name type="scientific">Hyalangium minutum</name>
    <dbReference type="NCBI Taxonomy" id="394096"/>
    <lineage>
        <taxon>Bacteria</taxon>
        <taxon>Pseudomonadati</taxon>
        <taxon>Myxococcota</taxon>
        <taxon>Myxococcia</taxon>
        <taxon>Myxococcales</taxon>
        <taxon>Cystobacterineae</taxon>
        <taxon>Archangiaceae</taxon>
        <taxon>Hyalangium</taxon>
    </lineage>
</organism>
<sequence length="69" mass="7194">MAPAALHGDAAAPLERRAALGGRGKRSKSGKKGEQRARSHHGSSGRARASSSPLPHPCYRSVAHRSSDP</sequence>